<evidence type="ECO:0000313" key="1">
    <source>
        <dbReference type="EMBL" id="WAS98095.1"/>
    </source>
</evidence>
<accession>A0ABY7HG93</accession>
<name>A0ABY7HG93_9BACT</name>
<keyword evidence="2" id="KW-1185">Reference proteome</keyword>
<evidence type="ECO:0000313" key="2">
    <source>
        <dbReference type="Proteomes" id="UP001164459"/>
    </source>
</evidence>
<organism evidence="1 2">
    <name type="scientific">Nannocystis punicea</name>
    <dbReference type="NCBI Taxonomy" id="2995304"/>
    <lineage>
        <taxon>Bacteria</taxon>
        <taxon>Pseudomonadati</taxon>
        <taxon>Myxococcota</taxon>
        <taxon>Polyangia</taxon>
        <taxon>Nannocystales</taxon>
        <taxon>Nannocystaceae</taxon>
        <taxon>Nannocystis</taxon>
    </lineage>
</organism>
<proteinExistence type="predicted"/>
<dbReference type="Proteomes" id="UP001164459">
    <property type="component" value="Chromosome"/>
</dbReference>
<reference evidence="1" key="1">
    <citation type="submission" date="2022-11" db="EMBL/GenBank/DDBJ databases">
        <title>Minimal conservation of predation-associated metabolite biosynthetic gene clusters underscores biosynthetic potential of Myxococcota including descriptions for ten novel species: Archangium lansinium sp. nov., Myxococcus landrumus sp. nov., Nannocystis bai.</title>
        <authorList>
            <person name="Ahearne A."/>
            <person name="Stevens C."/>
            <person name="Dowd S."/>
        </authorList>
    </citation>
    <scope>NUCLEOTIDE SEQUENCE</scope>
    <source>
        <strain evidence="1">Fl3</strain>
    </source>
</reference>
<gene>
    <name evidence="1" type="ORF">O0S08_18305</name>
</gene>
<sequence>MSEPVCGNGVAEAGETCDGADTKGKECSDFPASYGGGALSCNPTCTAFDFAKCCKLAGQSCGNSSQCCSGSCVLFSCGG</sequence>
<dbReference type="EMBL" id="CP114040">
    <property type="protein sequence ID" value="WAS98095.1"/>
    <property type="molecule type" value="Genomic_DNA"/>
</dbReference>
<protein>
    <submittedName>
        <fullName evidence="1">Uncharacterized protein</fullName>
    </submittedName>
</protein>
<dbReference type="RefSeq" id="WP_269040461.1">
    <property type="nucleotide sequence ID" value="NZ_CP114040.1"/>
</dbReference>